<dbReference type="InterPro" id="IPR018510">
    <property type="entry name" value="DAP_epimerase_AS"/>
</dbReference>
<dbReference type="UniPathway" id="UPA00034">
    <property type="reaction ID" value="UER00025"/>
</dbReference>
<dbReference type="PANTHER" id="PTHR31689:SF0">
    <property type="entry name" value="DIAMINOPIMELATE EPIMERASE"/>
    <property type="match status" value="1"/>
</dbReference>
<keyword evidence="8" id="KW-0963">Cytoplasm</keyword>
<comment type="subunit">
    <text evidence="8">Homodimer.</text>
</comment>
<keyword evidence="5 8" id="KW-0457">Lysine biosynthesis</keyword>
<feature type="binding site" evidence="8">
    <location>
        <position position="189"/>
    </location>
    <ligand>
        <name>substrate</name>
    </ligand>
</feature>
<feature type="active site" evidence="9">
    <location>
        <position position="79"/>
    </location>
</feature>
<keyword evidence="4 8" id="KW-0028">Amino-acid biosynthesis</keyword>
<comment type="function">
    <text evidence="8">Catalyzes the stereoinversion of LL-2,6-diaminopimelate (L,L-DAP) to meso-diaminopimelate (meso-DAP), a precursor of L-lysine and an essential component of the bacterial peptidoglycan.</text>
</comment>
<evidence type="ECO:0000256" key="6">
    <source>
        <dbReference type="ARBA" id="ARBA00023235"/>
    </source>
</evidence>
<dbReference type="SUPFAM" id="SSF54506">
    <property type="entry name" value="Diaminopimelate epimerase-like"/>
    <property type="match status" value="2"/>
</dbReference>
<comment type="similarity">
    <text evidence="2 8">Belongs to the diaminopimelate epimerase family.</text>
</comment>
<proteinExistence type="inferred from homology"/>
<feature type="binding site" evidence="8">
    <location>
        <begin position="219"/>
        <end position="220"/>
    </location>
    <ligand>
        <name>substrate</name>
    </ligand>
</feature>
<keyword evidence="11" id="KW-1185">Reference proteome</keyword>
<keyword evidence="6 8" id="KW-0413">Isomerase</keyword>
<feature type="binding site" evidence="8">
    <location>
        <begin position="80"/>
        <end position="81"/>
    </location>
    <ligand>
        <name>substrate</name>
    </ligand>
</feature>
<feature type="binding site" evidence="8">
    <location>
        <position position="17"/>
    </location>
    <ligand>
        <name>substrate</name>
    </ligand>
</feature>
<evidence type="ECO:0000313" key="11">
    <source>
        <dbReference type="Proteomes" id="UP000220102"/>
    </source>
</evidence>
<comment type="catalytic activity">
    <reaction evidence="7 8">
        <text>(2S,6S)-2,6-diaminopimelate = meso-2,6-diaminopimelate</text>
        <dbReference type="Rhea" id="RHEA:15393"/>
        <dbReference type="ChEBI" id="CHEBI:57609"/>
        <dbReference type="ChEBI" id="CHEBI:57791"/>
        <dbReference type="EC" id="5.1.1.7"/>
    </reaction>
</comment>
<feature type="binding site" evidence="8">
    <location>
        <position position="70"/>
    </location>
    <ligand>
        <name>substrate</name>
    </ligand>
</feature>
<feature type="site" description="Could be important to modulate the pK values of the two catalytic cysteine residues" evidence="8">
    <location>
        <position position="157"/>
    </location>
</feature>
<dbReference type="Pfam" id="PF01678">
    <property type="entry name" value="DAP_epimerase"/>
    <property type="match status" value="2"/>
</dbReference>
<evidence type="ECO:0000256" key="8">
    <source>
        <dbReference type="HAMAP-Rule" id="MF_00197"/>
    </source>
</evidence>
<dbReference type="InterPro" id="IPR001653">
    <property type="entry name" value="DAP_epimerase_DapF"/>
</dbReference>
<dbReference type="OrthoDB" id="9805408at2"/>
<gene>
    <name evidence="8" type="primary">dapF</name>
    <name evidence="10" type="ORF">CRI94_01370</name>
</gene>
<dbReference type="GO" id="GO:0005829">
    <property type="term" value="C:cytosol"/>
    <property type="evidence" value="ECO:0007669"/>
    <property type="project" value="TreeGrafter"/>
</dbReference>
<dbReference type="Proteomes" id="UP000220102">
    <property type="component" value="Unassembled WGS sequence"/>
</dbReference>
<dbReference type="EMBL" id="PDEQ01000001">
    <property type="protein sequence ID" value="PEN14971.1"/>
    <property type="molecule type" value="Genomic_DNA"/>
</dbReference>
<evidence type="ECO:0000256" key="9">
    <source>
        <dbReference type="PROSITE-ProRule" id="PRU10125"/>
    </source>
</evidence>
<dbReference type="HAMAP" id="MF_00197">
    <property type="entry name" value="DAP_epimerase"/>
    <property type="match status" value="1"/>
</dbReference>
<dbReference type="NCBIfam" id="TIGR00652">
    <property type="entry name" value="DapF"/>
    <property type="match status" value="1"/>
</dbReference>
<accession>A0A2A8D261</accession>
<dbReference type="AlphaFoldDB" id="A0A2A8D261"/>
<comment type="subcellular location">
    <subcellularLocation>
        <location evidence="8">Cytoplasm</location>
    </subcellularLocation>
</comment>
<dbReference type="GO" id="GO:0008837">
    <property type="term" value="F:diaminopimelate epimerase activity"/>
    <property type="evidence" value="ECO:0007669"/>
    <property type="project" value="UniProtKB-UniRule"/>
</dbReference>
<reference evidence="10 11" key="1">
    <citation type="submission" date="2017-10" db="EMBL/GenBank/DDBJ databases">
        <title>Draft genome of Longibacter Salinarum.</title>
        <authorList>
            <person name="Goh K.M."/>
            <person name="Shamsir M.S."/>
            <person name="Lim S.W."/>
        </authorList>
    </citation>
    <scope>NUCLEOTIDE SEQUENCE [LARGE SCALE GENOMIC DNA]</scope>
    <source>
        <strain evidence="10 11">KCTC 52045</strain>
    </source>
</reference>
<dbReference type="GO" id="GO:0009089">
    <property type="term" value="P:lysine biosynthetic process via diaminopimelate"/>
    <property type="evidence" value="ECO:0007669"/>
    <property type="project" value="UniProtKB-UniRule"/>
</dbReference>
<dbReference type="PANTHER" id="PTHR31689">
    <property type="entry name" value="DIAMINOPIMELATE EPIMERASE, CHLOROPLASTIC"/>
    <property type="match status" value="1"/>
</dbReference>
<dbReference type="RefSeq" id="WP_098073870.1">
    <property type="nucleotide sequence ID" value="NZ_PDEQ01000001.1"/>
</dbReference>
<evidence type="ECO:0000313" key="10">
    <source>
        <dbReference type="EMBL" id="PEN14971.1"/>
    </source>
</evidence>
<evidence type="ECO:0000256" key="2">
    <source>
        <dbReference type="ARBA" id="ARBA00010219"/>
    </source>
</evidence>
<feature type="active site" description="Proton donor" evidence="8">
    <location>
        <position position="79"/>
    </location>
</feature>
<evidence type="ECO:0000256" key="3">
    <source>
        <dbReference type="ARBA" id="ARBA00013080"/>
    </source>
</evidence>
<dbReference type="EC" id="5.1.1.7" evidence="3 8"/>
<comment type="pathway">
    <text evidence="1 8">Amino-acid biosynthesis; L-lysine biosynthesis via DAP pathway; DL-2,6-diaminopimelate from LL-2,6-diaminopimelate: step 1/1.</text>
</comment>
<organism evidence="10 11">
    <name type="scientific">Longibacter salinarum</name>
    <dbReference type="NCBI Taxonomy" id="1850348"/>
    <lineage>
        <taxon>Bacteria</taxon>
        <taxon>Pseudomonadati</taxon>
        <taxon>Rhodothermota</taxon>
        <taxon>Rhodothermia</taxon>
        <taxon>Rhodothermales</taxon>
        <taxon>Salisaetaceae</taxon>
        <taxon>Longibacter</taxon>
    </lineage>
</organism>
<sequence length="287" mass="31129">MSRKLVVEFTKMEGAGNDFIVLDNRFLHFTADELSDIADRFCPRRFGIGADGLLAFEDDDDADFRMRYINADGSPATMCGNGARCIARLAVAAGIDGPDVTFATDAGMYRAHVPVDATKPVRLFVPEPREWQEHVSLDQSLPDGIDTVHYIWTGTEHLVVPVRDAGAAPLAVWGPRLRKDPALQPEGANVNVVAEGKDVHSITVRTFEKGVEAETLACGTGVIASAIATSRLRGEDDLATHPVTVHAEGGTLRVGRADTFDRAGHLYLEGPARSVFRGTFEWGGEER</sequence>
<name>A0A2A8D261_9BACT</name>
<comment type="caution">
    <text evidence="10">The sequence shown here is derived from an EMBL/GenBank/DDBJ whole genome shotgun (WGS) entry which is preliminary data.</text>
</comment>
<evidence type="ECO:0000256" key="4">
    <source>
        <dbReference type="ARBA" id="ARBA00022605"/>
    </source>
</evidence>
<feature type="site" description="Could be important to modulate the pK values of the two catalytic cysteine residues" evidence="8">
    <location>
        <position position="208"/>
    </location>
</feature>
<evidence type="ECO:0000256" key="7">
    <source>
        <dbReference type="ARBA" id="ARBA00051712"/>
    </source>
</evidence>
<protein>
    <recommendedName>
        <fullName evidence="3 8">Diaminopimelate epimerase</fullName>
        <shortName evidence="8">DAP epimerase</shortName>
        <ecNumber evidence="3 8">5.1.1.7</ecNumber>
    </recommendedName>
    <alternativeName>
        <fullName evidence="8">PLP-independent amino acid racemase</fullName>
    </alternativeName>
</protein>
<evidence type="ECO:0000256" key="1">
    <source>
        <dbReference type="ARBA" id="ARBA00005196"/>
    </source>
</evidence>
<feature type="active site" description="Proton acceptor" evidence="8">
    <location>
        <position position="218"/>
    </location>
</feature>
<evidence type="ECO:0000256" key="5">
    <source>
        <dbReference type="ARBA" id="ARBA00023154"/>
    </source>
</evidence>
<dbReference type="Gene3D" id="3.10.310.10">
    <property type="entry name" value="Diaminopimelate Epimerase, Chain A, domain 1"/>
    <property type="match status" value="2"/>
</dbReference>
<dbReference type="PROSITE" id="PS01326">
    <property type="entry name" value="DAP_EPIMERASE"/>
    <property type="match status" value="1"/>
</dbReference>
<comment type="caution">
    <text evidence="8">Lacks conserved residue(s) required for the propagation of feature annotation.</text>
</comment>